<feature type="binding site" evidence="8">
    <location>
        <position position="159"/>
    </location>
    <ligand>
        <name>deamido-NAD(+)</name>
        <dbReference type="ChEBI" id="CHEBI:58437"/>
        <note>ligand shared between two neighboring subunits</note>
    </ligand>
</feature>
<dbReference type="EMBL" id="MT631551">
    <property type="protein sequence ID" value="QNO53783.1"/>
    <property type="molecule type" value="Genomic_DNA"/>
</dbReference>
<feature type="binding site" description="in other chain" evidence="8">
    <location>
        <begin position="242"/>
        <end position="243"/>
    </location>
    <ligand>
        <name>deamido-NAD(+)</name>
        <dbReference type="ChEBI" id="CHEBI:58437"/>
        <note>ligand shared between two neighboring subunits</note>
    </ligand>
</feature>
<dbReference type="GO" id="GO:0046872">
    <property type="term" value="F:metal ion binding"/>
    <property type="evidence" value="ECO:0007669"/>
    <property type="project" value="UniProtKB-KW"/>
</dbReference>
<evidence type="ECO:0000256" key="10">
    <source>
        <dbReference type="RuleBase" id="RU003812"/>
    </source>
</evidence>
<dbReference type="AlphaFoldDB" id="A0A7G9YS35"/>
<evidence type="ECO:0000256" key="8">
    <source>
        <dbReference type="HAMAP-Rule" id="MF_00193"/>
    </source>
</evidence>
<keyword evidence="2 8" id="KW-0436">Ligase</keyword>
<dbReference type="GO" id="GO:0004359">
    <property type="term" value="F:glutaminase activity"/>
    <property type="evidence" value="ECO:0007669"/>
    <property type="project" value="InterPro"/>
</dbReference>
<evidence type="ECO:0000256" key="2">
    <source>
        <dbReference type="ARBA" id="ARBA00022598"/>
    </source>
</evidence>
<evidence type="ECO:0000256" key="4">
    <source>
        <dbReference type="ARBA" id="ARBA00022741"/>
    </source>
</evidence>
<dbReference type="InterPro" id="IPR014729">
    <property type="entry name" value="Rossmann-like_a/b/a_fold"/>
</dbReference>
<keyword evidence="7 8" id="KW-0520">NAD</keyword>
<dbReference type="NCBIfam" id="NF010587">
    <property type="entry name" value="PRK13980.1"/>
    <property type="match status" value="1"/>
</dbReference>
<feature type="binding site" evidence="8">
    <location>
        <begin position="29"/>
        <end position="36"/>
    </location>
    <ligand>
        <name>ATP</name>
        <dbReference type="ChEBI" id="CHEBI:30616"/>
    </ligand>
</feature>
<keyword evidence="4 8" id="KW-0547">Nucleotide-binding</keyword>
<dbReference type="EMBL" id="MT631460">
    <property type="protein sequence ID" value="QNO51087.1"/>
    <property type="molecule type" value="Genomic_DNA"/>
</dbReference>
<feature type="domain" description="NAD/GMP synthase" evidence="11">
    <location>
        <begin position="8"/>
        <end position="245"/>
    </location>
</feature>
<dbReference type="Pfam" id="PF02540">
    <property type="entry name" value="NAD_synthase"/>
    <property type="match status" value="1"/>
</dbReference>
<feature type="binding site" evidence="8">
    <location>
        <position position="190"/>
    </location>
    <ligand>
        <name>ATP</name>
        <dbReference type="ChEBI" id="CHEBI:30616"/>
    </ligand>
</feature>
<evidence type="ECO:0000256" key="9">
    <source>
        <dbReference type="RuleBase" id="RU003811"/>
    </source>
</evidence>
<evidence type="ECO:0000313" key="12">
    <source>
        <dbReference type="EMBL" id="QNO50819.1"/>
    </source>
</evidence>
<dbReference type="UniPathway" id="UPA00253">
    <property type="reaction ID" value="UER00333"/>
</dbReference>
<dbReference type="GO" id="GO:0005524">
    <property type="term" value="F:ATP binding"/>
    <property type="evidence" value="ECO:0007669"/>
    <property type="project" value="UniProtKB-UniRule"/>
</dbReference>
<dbReference type="EC" id="6.3.1.5" evidence="8 10"/>
<dbReference type="InterPro" id="IPR003694">
    <property type="entry name" value="NAD_synthase"/>
</dbReference>
<evidence type="ECO:0000256" key="5">
    <source>
        <dbReference type="ARBA" id="ARBA00022840"/>
    </source>
</evidence>
<evidence type="ECO:0000256" key="6">
    <source>
        <dbReference type="ARBA" id="ARBA00022842"/>
    </source>
</evidence>
<feature type="binding site" evidence="8">
    <location>
        <position position="139"/>
    </location>
    <ligand>
        <name>ATP</name>
        <dbReference type="ChEBI" id="CHEBI:30616"/>
    </ligand>
</feature>
<dbReference type="PANTHER" id="PTHR23090">
    <property type="entry name" value="NH 3 /GLUTAMINE-DEPENDENT NAD + SYNTHETASE"/>
    <property type="match status" value="1"/>
</dbReference>
<dbReference type="SUPFAM" id="SSF52402">
    <property type="entry name" value="Adenine nucleotide alpha hydrolases-like"/>
    <property type="match status" value="1"/>
</dbReference>
<dbReference type="Gene3D" id="3.40.50.620">
    <property type="entry name" value="HUPs"/>
    <property type="match status" value="1"/>
</dbReference>
<comment type="catalytic activity">
    <reaction evidence="8 10">
        <text>deamido-NAD(+) + NH4(+) + ATP = AMP + diphosphate + NAD(+) + H(+)</text>
        <dbReference type="Rhea" id="RHEA:21188"/>
        <dbReference type="ChEBI" id="CHEBI:15378"/>
        <dbReference type="ChEBI" id="CHEBI:28938"/>
        <dbReference type="ChEBI" id="CHEBI:30616"/>
        <dbReference type="ChEBI" id="CHEBI:33019"/>
        <dbReference type="ChEBI" id="CHEBI:57540"/>
        <dbReference type="ChEBI" id="CHEBI:58437"/>
        <dbReference type="ChEBI" id="CHEBI:456215"/>
        <dbReference type="EC" id="6.3.1.5"/>
    </reaction>
</comment>
<dbReference type="GO" id="GO:0009435">
    <property type="term" value="P:NAD+ biosynthetic process"/>
    <property type="evidence" value="ECO:0007669"/>
    <property type="project" value="UniProtKB-UniRule"/>
</dbReference>
<proteinExistence type="inferred from homology"/>
<evidence type="ECO:0000259" key="11">
    <source>
        <dbReference type="Pfam" id="PF02540"/>
    </source>
</evidence>
<feature type="binding site" evidence="8">
    <location>
        <position position="144"/>
    </location>
    <ligand>
        <name>Mg(2+)</name>
        <dbReference type="ChEBI" id="CHEBI:18420"/>
    </ligand>
</feature>
<dbReference type="EMBL" id="MT631452">
    <property type="protein sequence ID" value="QNO50819.1"/>
    <property type="molecule type" value="Genomic_DNA"/>
</dbReference>
<dbReference type="GO" id="GO:0003952">
    <property type="term" value="F:NAD+ synthase (glutamine-hydrolyzing) activity"/>
    <property type="evidence" value="ECO:0007669"/>
    <property type="project" value="InterPro"/>
</dbReference>
<dbReference type="CDD" id="cd00553">
    <property type="entry name" value="NAD_synthase"/>
    <property type="match status" value="1"/>
</dbReference>
<feature type="binding site" description="in other chain" evidence="8">
    <location>
        <position position="119"/>
    </location>
    <ligand>
        <name>deamido-NAD(+)</name>
        <dbReference type="ChEBI" id="CHEBI:58437"/>
        <note>ligand shared between two neighboring subunits</note>
    </ligand>
</feature>
<dbReference type="InterPro" id="IPR022926">
    <property type="entry name" value="NH(3)-dep_NAD(+)_synth"/>
</dbReference>
<sequence length="252" mass="28279">MRSLKLTDRITNWIREKVKEADAEGVVVGMSGGLDSSVVAVLCKEAFPDTSLGLIMPCFSLKEDVEHARMVAKKFEMETKEIDLSNIFKSFLNTLEERGYDVEGKKIEMDIPVANLKPRLRMICLYYFANKFNYLVVGTGNKSELSVGYFTKYGDGAVDLLPLGDLLKTEERELAQELDIPKAIIDKVPSAGLWEGQTDESELGMSYDVLDKTLLAMESGDFSGCDPESVKKVKRMIDVSRHKRENIAVFKK</sequence>
<comment type="pathway">
    <text evidence="8">Cofactor biosynthesis; NAD(+) biosynthesis; NAD(+) from deamido-NAD(+) (ammonia route): step 1/1.</text>
</comment>
<feature type="binding site" evidence="8">
    <location>
        <position position="35"/>
    </location>
    <ligand>
        <name>Mg(2+)</name>
        <dbReference type="ChEBI" id="CHEBI:18420"/>
    </ligand>
</feature>
<feature type="binding site" description="in other chain" evidence="8">
    <location>
        <position position="152"/>
    </location>
    <ligand>
        <name>deamido-NAD(+)</name>
        <dbReference type="ChEBI" id="CHEBI:58437"/>
        <note>ligand shared between two neighboring subunits</note>
    </ligand>
</feature>
<comment type="similarity">
    <text evidence="1 8 9">Belongs to the NAD synthetase family.</text>
</comment>
<protein>
    <recommendedName>
        <fullName evidence="8 10">NH(3)-dependent NAD(+) synthetase</fullName>
        <ecNumber evidence="8 10">6.3.1.5</ecNumber>
    </recommendedName>
</protein>
<organism evidence="12">
    <name type="scientific">Candidatus Methanophagaceae archaeon ANME-1 ERB6</name>
    <dbReference type="NCBI Taxonomy" id="2759912"/>
    <lineage>
        <taxon>Archaea</taxon>
        <taxon>Methanobacteriati</taxon>
        <taxon>Methanobacteriota</taxon>
        <taxon>Stenosarchaea group</taxon>
        <taxon>Methanomicrobia</taxon>
        <taxon>Candidatus Methanophagales</taxon>
        <taxon>Candidatus Methanophagaceae</taxon>
    </lineage>
</organism>
<evidence type="ECO:0000313" key="14">
    <source>
        <dbReference type="EMBL" id="QNO53783.1"/>
    </source>
</evidence>
<gene>
    <name evidence="8 12" type="primary">nadE</name>
    <name evidence="14" type="ORF">BHOFEJJL_00002</name>
    <name evidence="13" type="ORF">FOHEAFGF_00011</name>
    <name evidence="12" type="ORF">GLJDJJHM_00024</name>
</gene>
<keyword evidence="3 8" id="KW-0479">Metal-binding</keyword>
<evidence type="ECO:0000256" key="3">
    <source>
        <dbReference type="ARBA" id="ARBA00022723"/>
    </source>
</evidence>
<dbReference type="NCBIfam" id="TIGR00552">
    <property type="entry name" value="nadE"/>
    <property type="match status" value="1"/>
</dbReference>
<dbReference type="HAMAP" id="MF_00193">
    <property type="entry name" value="NadE_ammonia_dep"/>
    <property type="match status" value="1"/>
</dbReference>
<evidence type="ECO:0000256" key="7">
    <source>
        <dbReference type="ARBA" id="ARBA00023027"/>
    </source>
</evidence>
<keyword evidence="5 8" id="KW-0067">ATP-binding</keyword>
<comment type="subunit">
    <text evidence="8">Homodimer.</text>
</comment>
<evidence type="ECO:0000313" key="13">
    <source>
        <dbReference type="EMBL" id="QNO51087.1"/>
    </source>
</evidence>
<feature type="binding site" evidence="8">
    <location>
        <position position="168"/>
    </location>
    <ligand>
        <name>ATP</name>
        <dbReference type="ChEBI" id="CHEBI:30616"/>
    </ligand>
</feature>
<comment type="function">
    <text evidence="8">Catalyzes the ATP-dependent amidation of deamido-NAD to form NAD. Uses ammonia as a nitrogen source.</text>
</comment>
<dbReference type="GO" id="GO:0008795">
    <property type="term" value="F:NAD+ synthase activity"/>
    <property type="evidence" value="ECO:0007669"/>
    <property type="project" value="UniProtKB-UniRule"/>
</dbReference>
<accession>A0A7G9YS35</accession>
<name>A0A7G9YS35_9EURY</name>
<dbReference type="PANTHER" id="PTHR23090:SF9">
    <property type="entry name" value="GLUTAMINE-DEPENDENT NAD(+) SYNTHETASE"/>
    <property type="match status" value="1"/>
</dbReference>
<dbReference type="GO" id="GO:0005737">
    <property type="term" value="C:cytoplasm"/>
    <property type="evidence" value="ECO:0007669"/>
    <property type="project" value="InterPro"/>
</dbReference>
<evidence type="ECO:0000256" key="1">
    <source>
        <dbReference type="ARBA" id="ARBA00005859"/>
    </source>
</evidence>
<dbReference type="InterPro" id="IPR022310">
    <property type="entry name" value="NAD/GMP_synthase"/>
</dbReference>
<reference evidence="12" key="1">
    <citation type="submission" date="2020-06" db="EMBL/GenBank/DDBJ databases">
        <title>Unique genomic features of the anaerobic methanotrophic archaea.</title>
        <authorList>
            <person name="Chadwick G.L."/>
            <person name="Skennerton C.T."/>
            <person name="Laso-Perez R."/>
            <person name="Leu A.O."/>
            <person name="Speth D.R."/>
            <person name="Yu H."/>
            <person name="Morgan-Lang C."/>
            <person name="Hatzenpichler R."/>
            <person name="Goudeau D."/>
            <person name="Malmstrom R."/>
            <person name="Brazelton W.J."/>
            <person name="Woyke T."/>
            <person name="Hallam S.J."/>
            <person name="Tyson G.W."/>
            <person name="Wegener G."/>
            <person name="Boetius A."/>
            <person name="Orphan V."/>
        </authorList>
    </citation>
    <scope>NUCLEOTIDE SEQUENCE</scope>
</reference>
<keyword evidence="6 8" id="KW-0460">Magnesium</keyword>